<reference evidence="1" key="1">
    <citation type="journal article" date="2023" name="Science">
        <title>Genome structures resolve the early diversification of teleost fishes.</title>
        <authorList>
            <person name="Parey E."/>
            <person name="Louis A."/>
            <person name="Montfort J."/>
            <person name="Bouchez O."/>
            <person name="Roques C."/>
            <person name="Iampietro C."/>
            <person name="Lluch J."/>
            <person name="Castinel A."/>
            <person name="Donnadieu C."/>
            <person name="Desvignes T."/>
            <person name="Floi Bucao C."/>
            <person name="Jouanno E."/>
            <person name="Wen M."/>
            <person name="Mejri S."/>
            <person name="Dirks R."/>
            <person name="Jansen H."/>
            <person name="Henkel C."/>
            <person name="Chen W.J."/>
            <person name="Zahm M."/>
            <person name="Cabau C."/>
            <person name="Klopp C."/>
            <person name="Thompson A.W."/>
            <person name="Robinson-Rechavi M."/>
            <person name="Braasch I."/>
            <person name="Lecointre G."/>
            <person name="Bobe J."/>
            <person name="Postlethwait J.H."/>
            <person name="Berthelot C."/>
            <person name="Roest Crollius H."/>
            <person name="Guiguen Y."/>
        </authorList>
    </citation>
    <scope>NUCLEOTIDE SEQUENCE</scope>
    <source>
        <strain evidence="1">WJC10195</strain>
    </source>
</reference>
<gene>
    <name evidence="1" type="ORF">SKAU_G00304780</name>
</gene>
<evidence type="ECO:0000313" key="1">
    <source>
        <dbReference type="EMBL" id="KAJ8346285.1"/>
    </source>
</evidence>
<dbReference type="Proteomes" id="UP001152622">
    <property type="component" value="Chromosome 12"/>
</dbReference>
<comment type="caution">
    <text evidence="1">The sequence shown here is derived from an EMBL/GenBank/DDBJ whole genome shotgun (WGS) entry which is preliminary data.</text>
</comment>
<name>A0A9Q1ILH6_SYNKA</name>
<dbReference type="EMBL" id="JAINUF010000012">
    <property type="protein sequence ID" value="KAJ8346285.1"/>
    <property type="molecule type" value="Genomic_DNA"/>
</dbReference>
<evidence type="ECO:0000313" key="2">
    <source>
        <dbReference type="Proteomes" id="UP001152622"/>
    </source>
</evidence>
<dbReference type="AlphaFoldDB" id="A0A9Q1ILH6"/>
<organism evidence="1 2">
    <name type="scientific">Synaphobranchus kaupii</name>
    <name type="common">Kaup's arrowtooth eel</name>
    <dbReference type="NCBI Taxonomy" id="118154"/>
    <lineage>
        <taxon>Eukaryota</taxon>
        <taxon>Metazoa</taxon>
        <taxon>Chordata</taxon>
        <taxon>Craniata</taxon>
        <taxon>Vertebrata</taxon>
        <taxon>Euteleostomi</taxon>
        <taxon>Actinopterygii</taxon>
        <taxon>Neopterygii</taxon>
        <taxon>Teleostei</taxon>
        <taxon>Anguilliformes</taxon>
        <taxon>Synaphobranchidae</taxon>
        <taxon>Synaphobranchus</taxon>
    </lineage>
</organism>
<accession>A0A9Q1ILH6</accession>
<proteinExistence type="predicted"/>
<keyword evidence="2" id="KW-1185">Reference proteome</keyword>
<protein>
    <submittedName>
        <fullName evidence="1">Uncharacterized protein</fullName>
    </submittedName>
</protein>
<sequence length="115" mass="12730">MLCFVLGDTVISTAYLLTHSSGGQGPPDSWGLSLRPLNSKRRYKYELNIIPTQGSTHCSKPLARRLRNGTDRPVQSQRLVPGVKLPHITREPRQLRGRMAIMTLCACGGGTMDLR</sequence>